<dbReference type="EMBL" id="FCON02000003">
    <property type="protein sequence ID" value="SAL17839.1"/>
    <property type="molecule type" value="Genomic_DNA"/>
</dbReference>
<dbReference type="AlphaFoldDB" id="A0A158FEU8"/>
<dbReference type="SUPFAM" id="SSF50814">
    <property type="entry name" value="Lipocalins"/>
    <property type="match status" value="1"/>
</dbReference>
<accession>A0A158FEU8</accession>
<keyword evidence="1" id="KW-0732">Signal</keyword>
<comment type="caution">
    <text evidence="3">The sequence shown here is derived from an EMBL/GenBank/DDBJ whole genome shotgun (WGS) entry which is preliminary data.</text>
</comment>
<dbReference type="Pfam" id="PF08212">
    <property type="entry name" value="Lipocalin_2"/>
    <property type="match status" value="1"/>
</dbReference>
<proteinExistence type="predicted"/>
<feature type="domain" description="Lipocalin/cytosolic fatty-acid binding" evidence="2">
    <location>
        <begin position="39"/>
        <end position="78"/>
    </location>
</feature>
<evidence type="ECO:0000259" key="2">
    <source>
        <dbReference type="Pfam" id="PF08212"/>
    </source>
</evidence>
<evidence type="ECO:0000313" key="4">
    <source>
        <dbReference type="Proteomes" id="UP000054770"/>
    </source>
</evidence>
<feature type="signal peptide" evidence="1">
    <location>
        <begin position="1"/>
        <end position="21"/>
    </location>
</feature>
<keyword evidence="4" id="KW-1185">Reference proteome</keyword>
<organism evidence="3 4">
    <name type="scientific">Caballeronia choica</name>
    <dbReference type="NCBI Taxonomy" id="326476"/>
    <lineage>
        <taxon>Bacteria</taxon>
        <taxon>Pseudomonadati</taxon>
        <taxon>Pseudomonadota</taxon>
        <taxon>Betaproteobacteria</taxon>
        <taxon>Burkholderiales</taxon>
        <taxon>Burkholderiaceae</taxon>
        <taxon>Caballeronia</taxon>
    </lineage>
</organism>
<dbReference type="InterPro" id="IPR012674">
    <property type="entry name" value="Calycin"/>
</dbReference>
<dbReference type="Proteomes" id="UP000054770">
    <property type="component" value="Unassembled WGS sequence"/>
</dbReference>
<reference evidence="3" key="1">
    <citation type="submission" date="2016-01" db="EMBL/GenBank/DDBJ databases">
        <authorList>
            <person name="Peeters C."/>
        </authorList>
    </citation>
    <scope>NUCLEOTIDE SEQUENCE [LARGE SCALE GENOMIC DNA]</scope>
    <source>
        <strain evidence="3">LMG 22940</strain>
    </source>
</reference>
<feature type="chain" id="PRO_5011121170" evidence="1">
    <location>
        <begin position="22"/>
        <end position="89"/>
    </location>
</feature>
<sequence>MRRLVCSGITWALLCLAGCSAEPPNLNPRAPAPLVTGPVDFPRYMGRWYVIANIPYVGEHDYVGSYAQRTLRDDGLIDDAFLGRRYGFD</sequence>
<evidence type="ECO:0000256" key="1">
    <source>
        <dbReference type="SAM" id="SignalP"/>
    </source>
</evidence>
<gene>
    <name evidence="3" type="ORF">AWB68_00529</name>
</gene>
<dbReference type="InterPro" id="IPR000566">
    <property type="entry name" value="Lipocln_cytosolic_FA-bd_dom"/>
</dbReference>
<evidence type="ECO:0000313" key="3">
    <source>
        <dbReference type="EMBL" id="SAL17839.1"/>
    </source>
</evidence>
<name>A0A158FEU8_9BURK</name>
<protein>
    <submittedName>
        <fullName evidence="3">Lipocalin family protein</fullName>
    </submittedName>
</protein>
<dbReference type="Gene3D" id="2.40.128.20">
    <property type="match status" value="1"/>
</dbReference>